<keyword evidence="2" id="KW-1185">Reference proteome</keyword>
<dbReference type="EMBL" id="VSRR010109273">
    <property type="protein sequence ID" value="MPC97282.1"/>
    <property type="molecule type" value="Genomic_DNA"/>
</dbReference>
<dbReference type="Proteomes" id="UP000324222">
    <property type="component" value="Unassembled WGS sequence"/>
</dbReference>
<reference evidence="1 2" key="1">
    <citation type="submission" date="2019-05" db="EMBL/GenBank/DDBJ databases">
        <title>Another draft genome of Portunus trituberculatus and its Hox gene families provides insights of decapod evolution.</title>
        <authorList>
            <person name="Jeong J.-H."/>
            <person name="Song I."/>
            <person name="Kim S."/>
            <person name="Choi T."/>
            <person name="Kim D."/>
            <person name="Ryu S."/>
            <person name="Kim W."/>
        </authorList>
    </citation>
    <scope>NUCLEOTIDE SEQUENCE [LARGE SCALE GENOMIC DNA]</scope>
    <source>
        <tissue evidence="1">Muscle</tissue>
    </source>
</reference>
<dbReference type="AlphaFoldDB" id="A0A5B7JME5"/>
<accession>A0A5B7JME5</accession>
<sequence length="39" mass="4287">MTSGVFKSVSPLIMQNSCHSASRTIKTQLKISCAFKSRL</sequence>
<evidence type="ECO:0000313" key="2">
    <source>
        <dbReference type="Proteomes" id="UP000324222"/>
    </source>
</evidence>
<organism evidence="1 2">
    <name type="scientific">Portunus trituberculatus</name>
    <name type="common">Swimming crab</name>
    <name type="synonym">Neptunus trituberculatus</name>
    <dbReference type="NCBI Taxonomy" id="210409"/>
    <lineage>
        <taxon>Eukaryota</taxon>
        <taxon>Metazoa</taxon>
        <taxon>Ecdysozoa</taxon>
        <taxon>Arthropoda</taxon>
        <taxon>Crustacea</taxon>
        <taxon>Multicrustacea</taxon>
        <taxon>Malacostraca</taxon>
        <taxon>Eumalacostraca</taxon>
        <taxon>Eucarida</taxon>
        <taxon>Decapoda</taxon>
        <taxon>Pleocyemata</taxon>
        <taxon>Brachyura</taxon>
        <taxon>Eubrachyura</taxon>
        <taxon>Portunoidea</taxon>
        <taxon>Portunidae</taxon>
        <taxon>Portuninae</taxon>
        <taxon>Portunus</taxon>
    </lineage>
</organism>
<evidence type="ECO:0000313" key="1">
    <source>
        <dbReference type="EMBL" id="MPC97282.1"/>
    </source>
</evidence>
<protein>
    <submittedName>
        <fullName evidence="1">Uncharacterized protein</fullName>
    </submittedName>
</protein>
<gene>
    <name evidence="1" type="ORF">E2C01_092587</name>
</gene>
<name>A0A5B7JME5_PORTR</name>
<comment type="caution">
    <text evidence="1">The sequence shown here is derived from an EMBL/GenBank/DDBJ whole genome shotgun (WGS) entry which is preliminary data.</text>
</comment>
<proteinExistence type="predicted"/>